<dbReference type="eggNOG" id="KOG0504">
    <property type="taxonomic scope" value="Eukaryota"/>
</dbReference>
<accession>V7AK74</accession>
<evidence type="ECO:0000256" key="1">
    <source>
        <dbReference type="ARBA" id="ARBA00004413"/>
    </source>
</evidence>
<dbReference type="SMART" id="SM00248">
    <property type="entry name" value="ANK"/>
    <property type="match status" value="3"/>
</dbReference>
<evidence type="ECO:0000313" key="2">
    <source>
        <dbReference type="EMBL" id="ESW05243.1"/>
    </source>
</evidence>
<comment type="subcellular location">
    <subcellularLocation>
        <location evidence="1">Cell membrane</location>
        <topology evidence="1">Peripheral membrane protein</topology>
        <orientation evidence="1">Cytoplasmic side</orientation>
    </subcellularLocation>
</comment>
<sequence>MEYAAQQGDIDSLYRLIEQNPHILEEIDLIPFVETPLHAAARAGHVQFAKEIMILKPSFSWKFSPQGLTPVHLALQNRNPRMVFHLIQMDTSLVRAKMRGGLTLLHLASQSGDINLLTVFLKVCPDSIQDLTSKNETALHLYKRFEVLEFLLRWLKRNIIELQTILKQKNLEGNTILHIAATKNDTKVSFKSIYL</sequence>
<dbReference type="OrthoDB" id="1434257at2759"/>
<organism evidence="2 3">
    <name type="scientific">Phaseolus vulgaris</name>
    <name type="common">Kidney bean</name>
    <name type="synonym">French bean</name>
    <dbReference type="NCBI Taxonomy" id="3885"/>
    <lineage>
        <taxon>Eukaryota</taxon>
        <taxon>Viridiplantae</taxon>
        <taxon>Streptophyta</taxon>
        <taxon>Embryophyta</taxon>
        <taxon>Tracheophyta</taxon>
        <taxon>Spermatophyta</taxon>
        <taxon>Magnoliopsida</taxon>
        <taxon>eudicotyledons</taxon>
        <taxon>Gunneridae</taxon>
        <taxon>Pentapetalae</taxon>
        <taxon>rosids</taxon>
        <taxon>fabids</taxon>
        <taxon>Fabales</taxon>
        <taxon>Fabaceae</taxon>
        <taxon>Papilionoideae</taxon>
        <taxon>50 kb inversion clade</taxon>
        <taxon>NPAAA clade</taxon>
        <taxon>indigoferoid/millettioid clade</taxon>
        <taxon>Phaseoleae</taxon>
        <taxon>Phaseolus</taxon>
    </lineage>
</organism>
<keyword evidence="3" id="KW-1185">Reference proteome</keyword>
<dbReference type="EMBL" id="CM002298">
    <property type="protein sequence ID" value="ESW05243.1"/>
    <property type="molecule type" value="Genomic_DNA"/>
</dbReference>
<reference evidence="3" key="1">
    <citation type="journal article" date="2014" name="Nat. Genet.">
        <title>A reference genome for common bean and genome-wide analysis of dual domestications.</title>
        <authorList>
            <person name="Schmutz J."/>
            <person name="McClean P.E."/>
            <person name="Mamidi S."/>
            <person name="Wu G.A."/>
            <person name="Cannon S.B."/>
            <person name="Grimwood J."/>
            <person name="Jenkins J."/>
            <person name="Shu S."/>
            <person name="Song Q."/>
            <person name="Chavarro C."/>
            <person name="Torres-Torres M."/>
            <person name="Geffroy V."/>
            <person name="Moghaddam S.M."/>
            <person name="Gao D."/>
            <person name="Abernathy B."/>
            <person name="Barry K."/>
            <person name="Blair M."/>
            <person name="Brick M.A."/>
            <person name="Chovatia M."/>
            <person name="Gepts P."/>
            <person name="Goodstein D.M."/>
            <person name="Gonzales M."/>
            <person name="Hellsten U."/>
            <person name="Hyten D.L."/>
            <person name="Jia G."/>
            <person name="Kelly J.D."/>
            <person name="Kudrna D."/>
            <person name="Lee R."/>
            <person name="Richard M.M."/>
            <person name="Miklas P.N."/>
            <person name="Osorno J.M."/>
            <person name="Rodrigues J."/>
            <person name="Thareau V."/>
            <person name="Urrea C.A."/>
            <person name="Wang M."/>
            <person name="Yu Y."/>
            <person name="Zhang M."/>
            <person name="Wing R.A."/>
            <person name="Cregan P.B."/>
            <person name="Rokhsar D.S."/>
            <person name="Jackson S.A."/>
        </authorList>
    </citation>
    <scope>NUCLEOTIDE SEQUENCE [LARGE SCALE GENOMIC DNA]</scope>
    <source>
        <strain evidence="3">cv. G19833</strain>
    </source>
</reference>
<dbReference type="InterPro" id="IPR002110">
    <property type="entry name" value="Ankyrin_rpt"/>
</dbReference>
<dbReference type="Gene3D" id="1.25.40.20">
    <property type="entry name" value="Ankyrin repeat-containing domain"/>
    <property type="match status" value="1"/>
</dbReference>
<dbReference type="Pfam" id="PF12796">
    <property type="entry name" value="Ank_2"/>
    <property type="match status" value="2"/>
</dbReference>
<dbReference type="SUPFAM" id="SSF48403">
    <property type="entry name" value="Ankyrin repeat"/>
    <property type="match status" value="1"/>
</dbReference>
<protein>
    <submittedName>
        <fullName evidence="2">Uncharacterized protein</fullName>
    </submittedName>
</protein>
<dbReference type="OMA" id="ECMVSIN"/>
<dbReference type="AlphaFoldDB" id="V7AK74"/>
<feature type="non-terminal residue" evidence="2">
    <location>
        <position position="195"/>
    </location>
</feature>
<dbReference type="STRING" id="3885.V7AK74"/>
<dbReference type="GO" id="GO:0005886">
    <property type="term" value="C:plasma membrane"/>
    <property type="evidence" value="ECO:0007669"/>
    <property type="project" value="UniProtKB-SubCell"/>
</dbReference>
<dbReference type="PANTHER" id="PTHR24128">
    <property type="entry name" value="HOMEOBOX PROTEIN WARIAI"/>
    <property type="match status" value="1"/>
</dbReference>
<dbReference type="InterPro" id="IPR036770">
    <property type="entry name" value="Ankyrin_rpt-contain_sf"/>
</dbReference>
<dbReference type="Gramene" id="ESW05243">
    <property type="protein sequence ID" value="ESW05243"/>
    <property type="gene ID" value="PHAVU_011G164400g"/>
</dbReference>
<gene>
    <name evidence="2" type="ORF">PHAVU_011G164400g</name>
</gene>
<dbReference type="PANTHER" id="PTHR24128:SF24">
    <property type="entry name" value="ANKYRIN REPEAT PROTEIN"/>
    <property type="match status" value="1"/>
</dbReference>
<name>V7AK74_PHAVU</name>
<proteinExistence type="predicted"/>
<dbReference type="Proteomes" id="UP000000226">
    <property type="component" value="Chromosome 11"/>
</dbReference>
<evidence type="ECO:0000313" key="3">
    <source>
        <dbReference type="Proteomes" id="UP000000226"/>
    </source>
</evidence>